<feature type="compositionally biased region" description="Acidic residues" evidence="1">
    <location>
        <begin position="45"/>
        <end position="58"/>
    </location>
</feature>
<protein>
    <submittedName>
        <fullName evidence="2">Uncharacterized protein</fullName>
    </submittedName>
</protein>
<evidence type="ECO:0000313" key="3">
    <source>
        <dbReference type="Proteomes" id="UP001305414"/>
    </source>
</evidence>
<gene>
    <name evidence="2" type="ORF">RRF57_006435</name>
</gene>
<accession>A0AAN7UEB0</accession>
<keyword evidence="3" id="KW-1185">Reference proteome</keyword>
<feature type="region of interest" description="Disordered" evidence="1">
    <location>
        <begin position="1"/>
        <end position="81"/>
    </location>
</feature>
<evidence type="ECO:0000313" key="2">
    <source>
        <dbReference type="EMBL" id="KAK5630720.1"/>
    </source>
</evidence>
<sequence length="98" mass="10745">MSSFFSVARAQKKRKRENDGAAGRRTARPRPTTKPQAAPKKQVERDEEISSESDDDSQPAENVDGSVSESDEDDKDETAAQKRLRLASEYLVTCTAGG</sequence>
<comment type="caution">
    <text evidence="2">The sequence shown here is derived from an EMBL/GenBank/DDBJ whole genome shotgun (WGS) entry which is preliminary data.</text>
</comment>
<feature type="compositionally biased region" description="Low complexity" evidence="1">
    <location>
        <begin position="20"/>
        <end position="40"/>
    </location>
</feature>
<dbReference type="AlphaFoldDB" id="A0AAN7UEB0"/>
<name>A0AAN7UEB0_9PEZI</name>
<dbReference type="EMBL" id="JAWHQM010000017">
    <property type="protein sequence ID" value="KAK5630720.1"/>
    <property type="molecule type" value="Genomic_DNA"/>
</dbReference>
<organism evidence="2 3">
    <name type="scientific">Xylaria bambusicola</name>
    <dbReference type="NCBI Taxonomy" id="326684"/>
    <lineage>
        <taxon>Eukaryota</taxon>
        <taxon>Fungi</taxon>
        <taxon>Dikarya</taxon>
        <taxon>Ascomycota</taxon>
        <taxon>Pezizomycotina</taxon>
        <taxon>Sordariomycetes</taxon>
        <taxon>Xylariomycetidae</taxon>
        <taxon>Xylariales</taxon>
        <taxon>Xylariaceae</taxon>
        <taxon>Xylaria</taxon>
    </lineage>
</organism>
<evidence type="ECO:0000256" key="1">
    <source>
        <dbReference type="SAM" id="MobiDB-lite"/>
    </source>
</evidence>
<dbReference type="Proteomes" id="UP001305414">
    <property type="component" value="Unassembled WGS sequence"/>
</dbReference>
<proteinExistence type="predicted"/>
<reference evidence="2 3" key="1">
    <citation type="submission" date="2023-10" db="EMBL/GenBank/DDBJ databases">
        <title>Draft genome sequence of Xylaria bambusicola isolate GMP-LS, the root and basal stem rot pathogen of sugarcane in Indonesia.</title>
        <authorList>
            <person name="Selvaraj P."/>
            <person name="Muralishankar V."/>
            <person name="Muruganantham S."/>
            <person name="Sp S."/>
            <person name="Haryani S."/>
            <person name="Lau K.J.X."/>
            <person name="Naqvi N.I."/>
        </authorList>
    </citation>
    <scope>NUCLEOTIDE SEQUENCE [LARGE SCALE GENOMIC DNA]</scope>
    <source>
        <strain evidence="2">GMP-LS</strain>
    </source>
</reference>